<dbReference type="PROSITE" id="PS50977">
    <property type="entry name" value="HTH_TETR_2"/>
    <property type="match status" value="1"/>
</dbReference>
<keyword evidence="1 2" id="KW-0238">DNA-binding</keyword>
<dbReference type="Gene3D" id="1.10.357.10">
    <property type="entry name" value="Tetracycline Repressor, domain 2"/>
    <property type="match status" value="1"/>
</dbReference>
<organism evidence="4 5">
    <name type="scientific">Eiseniibacteriota bacterium</name>
    <dbReference type="NCBI Taxonomy" id="2212470"/>
    <lineage>
        <taxon>Bacteria</taxon>
        <taxon>Candidatus Eiseniibacteriota</taxon>
    </lineage>
</organism>
<dbReference type="AlphaFoldDB" id="A0A7Y2H2V6"/>
<dbReference type="EMBL" id="JABDJR010000476">
    <property type="protein sequence ID" value="NNF07431.1"/>
    <property type="molecule type" value="Genomic_DNA"/>
</dbReference>
<evidence type="ECO:0000256" key="2">
    <source>
        <dbReference type="PROSITE-ProRule" id="PRU00335"/>
    </source>
</evidence>
<dbReference type="Pfam" id="PF00440">
    <property type="entry name" value="TetR_N"/>
    <property type="match status" value="1"/>
</dbReference>
<feature type="domain" description="HTH tetR-type" evidence="3">
    <location>
        <begin position="16"/>
        <end position="74"/>
    </location>
</feature>
<evidence type="ECO:0000259" key="3">
    <source>
        <dbReference type="PROSITE" id="PS50977"/>
    </source>
</evidence>
<reference evidence="4 5" key="1">
    <citation type="submission" date="2020-03" db="EMBL/GenBank/DDBJ databases">
        <title>Metabolic flexibility allows generalist bacteria to become dominant in a frequently disturbed ecosystem.</title>
        <authorList>
            <person name="Chen Y.-J."/>
            <person name="Leung P.M."/>
            <person name="Bay S.K."/>
            <person name="Hugenholtz P."/>
            <person name="Kessler A.J."/>
            <person name="Shelley G."/>
            <person name="Waite D.W."/>
            <person name="Cook P.L."/>
            <person name="Greening C."/>
        </authorList>
    </citation>
    <scope>NUCLEOTIDE SEQUENCE [LARGE SCALE GENOMIC DNA]</scope>
    <source>
        <strain evidence="4">SS_bin_28</strain>
    </source>
</reference>
<dbReference type="GO" id="GO:0003677">
    <property type="term" value="F:DNA binding"/>
    <property type="evidence" value="ECO:0007669"/>
    <property type="project" value="UniProtKB-UniRule"/>
</dbReference>
<comment type="caution">
    <text evidence="4">The sequence shown here is derived from an EMBL/GenBank/DDBJ whole genome shotgun (WGS) entry which is preliminary data.</text>
</comment>
<feature type="DNA-binding region" description="H-T-H motif" evidence="2">
    <location>
        <begin position="37"/>
        <end position="56"/>
    </location>
</feature>
<name>A0A7Y2H2V6_UNCEI</name>
<dbReference type="InterPro" id="IPR009057">
    <property type="entry name" value="Homeodomain-like_sf"/>
</dbReference>
<dbReference type="SUPFAM" id="SSF46689">
    <property type="entry name" value="Homeodomain-like"/>
    <property type="match status" value="1"/>
</dbReference>
<evidence type="ECO:0000313" key="5">
    <source>
        <dbReference type="Proteomes" id="UP000547674"/>
    </source>
</evidence>
<sequence length="208" mass="22977">MSSRDFLDEGRVAQKRRTRQALLDAALRLLKRGEEPSLESIAREADVSRATAYRYFPRIESLLNVLPLAGLVADPEEILGAVDGGDPVGGALATQRYFYELAAKNEKAFRRLIHATLDEALRQEDEKDYEPLRGSYRLRTFDTALNSLRGRVAEEEIEKLRIALVVLSGVEALIAVKDVVGVDSQVGFESLGWAARILVESVCSNSGT</sequence>
<gene>
    <name evidence="4" type="ORF">HKN21_11770</name>
</gene>
<evidence type="ECO:0000256" key="1">
    <source>
        <dbReference type="ARBA" id="ARBA00023125"/>
    </source>
</evidence>
<protein>
    <submittedName>
        <fullName evidence="4">TetR/AcrR family transcriptional regulator</fullName>
    </submittedName>
</protein>
<accession>A0A7Y2H2V6</accession>
<evidence type="ECO:0000313" key="4">
    <source>
        <dbReference type="EMBL" id="NNF07431.1"/>
    </source>
</evidence>
<dbReference type="Proteomes" id="UP000547674">
    <property type="component" value="Unassembled WGS sequence"/>
</dbReference>
<dbReference type="InterPro" id="IPR001647">
    <property type="entry name" value="HTH_TetR"/>
</dbReference>
<proteinExistence type="predicted"/>